<dbReference type="InterPro" id="IPR031719">
    <property type="entry name" value="H2_M"/>
</dbReference>
<dbReference type="GO" id="GO:0010032">
    <property type="term" value="P:meiotic chromosome condensation"/>
    <property type="evidence" value="ECO:0007669"/>
    <property type="project" value="TreeGrafter"/>
</dbReference>
<evidence type="ECO:0000259" key="9">
    <source>
        <dbReference type="Pfam" id="PF16858"/>
    </source>
</evidence>
<evidence type="ECO:0000313" key="11">
    <source>
        <dbReference type="EMBL" id="OMO98546.1"/>
    </source>
</evidence>
<evidence type="ECO:0000256" key="3">
    <source>
        <dbReference type="ARBA" id="ARBA00016903"/>
    </source>
</evidence>
<evidence type="ECO:0000256" key="5">
    <source>
        <dbReference type="ARBA" id="ARBA00023242"/>
    </source>
</evidence>
<dbReference type="EMBL" id="AWUE01015329">
    <property type="protein sequence ID" value="OMO98546.1"/>
    <property type="molecule type" value="Genomic_DNA"/>
</dbReference>
<sequence>MTSHQHHNGGDSGGGEFGKVHLVQPERDLGANWEVDLAKKLEDYLLKICSGEITGSQSDEGHSSVNFAEAALLLQGSVQVYSRKVEYLYNLVLHALEYLSQKSQQDQPEGSSVQAEQSASHSRSDEDNDQFWGLEDIPVEAKISLDSSANKETLLNHFVKPPANLVVLEGDCLDTSGDGGELESYLLATNDLYQDFILLDPCDAVAVDTYLKGDDVGKEEHGTHRGSSRRKNFLSPTGCSGGTARKSSQGKNKESNVNQSPRAGCSFGVNDCNMGPDPAVADDFGNEDHGFDMDDRYSEPRDLDDSDDDDNDPWKPLNPHEPGNLKVRPFRKVKAFRRTAVNSTKTIPITTMFPLARLHGTISPELTEMWERRQNAFERQKESNSPPLFEKLRLSLIGREHGAADAFANSEEDDEDNGYHGDDTDFGGPDFDMPGNMSMDEDLPFHHEKHEDGAAGFGANEMYDHEDPLSQASLEDLCRSHLDALLASIAENEKQTELAARVSSWKQNIEHNLEEQESHPPFDIHEYGERILDKLSLEADGRNAMPFTNVVQDQEKHDVARTFSALLQLVNNGDVALDKSGLPGESVCYTAVNPFHVRLLKHEKRRVETQLRTSKKRVKSPLRKESTKDERKKSSPEKSPAINSDSDYSHRSTKLSSQANCKFSVKLGKFGGVRCTPESKRRRRSRIIEPVDLHSAG</sequence>
<evidence type="ECO:0000256" key="4">
    <source>
        <dbReference type="ARBA" id="ARBA00023067"/>
    </source>
</evidence>
<evidence type="ECO:0000256" key="6">
    <source>
        <dbReference type="ARBA" id="ARBA00030479"/>
    </source>
</evidence>
<feature type="domain" description="Condensin II complex subunit H2 N-terminal" evidence="8">
    <location>
        <begin position="21"/>
        <end position="138"/>
    </location>
</feature>
<feature type="domain" description="Condensin II complex subunit H2 middle" evidence="10">
    <location>
        <begin position="160"/>
        <end position="310"/>
    </location>
</feature>
<dbReference type="Proteomes" id="UP000187203">
    <property type="component" value="Unassembled WGS sequence"/>
</dbReference>
<accession>A0A1R3JUM8</accession>
<dbReference type="InterPro" id="IPR031737">
    <property type="entry name" value="CNDH2_C"/>
</dbReference>
<organism evidence="11 12">
    <name type="scientific">Corchorus olitorius</name>
    <dbReference type="NCBI Taxonomy" id="93759"/>
    <lineage>
        <taxon>Eukaryota</taxon>
        <taxon>Viridiplantae</taxon>
        <taxon>Streptophyta</taxon>
        <taxon>Embryophyta</taxon>
        <taxon>Tracheophyta</taxon>
        <taxon>Spermatophyta</taxon>
        <taxon>Magnoliopsida</taxon>
        <taxon>eudicotyledons</taxon>
        <taxon>Gunneridae</taxon>
        <taxon>Pentapetalae</taxon>
        <taxon>rosids</taxon>
        <taxon>malvids</taxon>
        <taxon>Malvales</taxon>
        <taxon>Malvaceae</taxon>
        <taxon>Grewioideae</taxon>
        <taxon>Apeibeae</taxon>
        <taxon>Corchorus</taxon>
    </lineage>
</organism>
<evidence type="ECO:0000256" key="7">
    <source>
        <dbReference type="SAM" id="MobiDB-lite"/>
    </source>
</evidence>
<gene>
    <name evidence="11" type="ORF">COLO4_13824</name>
</gene>
<feature type="region of interest" description="Disordered" evidence="7">
    <location>
        <begin position="278"/>
        <end position="325"/>
    </location>
</feature>
<comment type="similarity">
    <text evidence="2">Belongs to the CND2 H2 (condensin-2 subunit 2) family.</text>
</comment>
<evidence type="ECO:0000256" key="2">
    <source>
        <dbReference type="ARBA" id="ARBA00007844"/>
    </source>
</evidence>
<dbReference type="GO" id="GO:0051306">
    <property type="term" value="P:mitotic sister chromatid separation"/>
    <property type="evidence" value="ECO:0007669"/>
    <property type="project" value="TreeGrafter"/>
</dbReference>
<feature type="compositionally biased region" description="Basic and acidic residues" evidence="7">
    <location>
        <begin position="622"/>
        <end position="636"/>
    </location>
</feature>
<keyword evidence="12" id="KW-1185">Reference proteome</keyword>
<name>A0A1R3JUM8_9ROSI</name>
<dbReference type="GO" id="GO:0005634">
    <property type="term" value="C:nucleus"/>
    <property type="evidence" value="ECO:0007669"/>
    <property type="project" value="UniProtKB-SubCell"/>
</dbReference>
<keyword evidence="5" id="KW-0539">Nucleus</keyword>
<dbReference type="STRING" id="93759.A0A1R3JUM8"/>
<evidence type="ECO:0000259" key="10">
    <source>
        <dbReference type="Pfam" id="PF16869"/>
    </source>
</evidence>
<dbReference type="PANTHER" id="PTHR14324:SF3">
    <property type="entry name" value="CONDENSIN-2 COMPLEX SUBUNIT H2"/>
    <property type="match status" value="1"/>
</dbReference>
<dbReference type="Pfam" id="PF16858">
    <property type="entry name" value="CNDH2_C"/>
    <property type="match status" value="1"/>
</dbReference>
<feature type="region of interest" description="Disordered" evidence="7">
    <location>
        <begin position="103"/>
        <end position="130"/>
    </location>
</feature>
<reference evidence="12" key="1">
    <citation type="submission" date="2013-09" db="EMBL/GenBank/DDBJ databases">
        <title>Corchorus olitorius genome sequencing.</title>
        <authorList>
            <person name="Alam M."/>
            <person name="Haque M.S."/>
            <person name="Islam M.S."/>
            <person name="Emdad E.M."/>
            <person name="Islam M.M."/>
            <person name="Ahmed B."/>
            <person name="Halim A."/>
            <person name="Hossen Q.M.M."/>
            <person name="Hossain M.Z."/>
            <person name="Ahmed R."/>
            <person name="Khan M.M."/>
            <person name="Islam R."/>
            <person name="Rashid M.M."/>
            <person name="Khan S.A."/>
            <person name="Rahman M.S."/>
            <person name="Alam M."/>
            <person name="Yahiya A.S."/>
            <person name="Khan M.S."/>
            <person name="Azam M.S."/>
            <person name="Haque T."/>
            <person name="Lashkar M.Z.H."/>
            <person name="Akhand A.I."/>
            <person name="Morshed G."/>
            <person name="Roy S."/>
            <person name="Uddin K.S."/>
            <person name="Rabeya T."/>
            <person name="Hossain A.S."/>
            <person name="Chowdhury A."/>
            <person name="Snigdha A.R."/>
            <person name="Mortoza M.S."/>
            <person name="Matin S.A."/>
            <person name="Hoque S.M.E."/>
            <person name="Islam M.K."/>
            <person name="Roy D.K."/>
            <person name="Haider R."/>
            <person name="Moosa M.M."/>
            <person name="Elias S.M."/>
            <person name="Hasan A.M."/>
            <person name="Jahan S."/>
            <person name="Shafiuddin M."/>
            <person name="Mahmood N."/>
            <person name="Shommy N.S."/>
        </authorList>
    </citation>
    <scope>NUCLEOTIDE SEQUENCE [LARGE SCALE GENOMIC DNA]</scope>
    <source>
        <strain evidence="12">cv. O-4</strain>
    </source>
</reference>
<feature type="region of interest" description="Disordered" evidence="7">
    <location>
        <begin position="671"/>
        <end position="697"/>
    </location>
</feature>
<protein>
    <recommendedName>
        <fullName evidence="3">Condensin-2 complex subunit H2</fullName>
    </recommendedName>
    <alternativeName>
        <fullName evidence="6">Non-SMC condensin II complex subunit H2</fullName>
    </alternativeName>
</protein>
<evidence type="ECO:0000259" key="8">
    <source>
        <dbReference type="Pfam" id="PF06278"/>
    </source>
</evidence>
<feature type="region of interest" description="Disordered" evidence="7">
    <location>
        <begin position="409"/>
        <end position="430"/>
    </location>
</feature>
<dbReference type="Pfam" id="PF06278">
    <property type="entry name" value="CNDH2_N"/>
    <property type="match status" value="1"/>
</dbReference>
<dbReference type="InterPro" id="IPR031739">
    <property type="entry name" value="Ncaph2"/>
</dbReference>
<feature type="compositionally biased region" description="Polar residues" evidence="7">
    <location>
        <begin position="103"/>
        <end position="121"/>
    </location>
</feature>
<dbReference type="Pfam" id="PF16869">
    <property type="entry name" value="CNDH2_M"/>
    <property type="match status" value="1"/>
</dbReference>
<dbReference type="GO" id="GO:0003682">
    <property type="term" value="F:chromatin binding"/>
    <property type="evidence" value="ECO:0007669"/>
    <property type="project" value="TreeGrafter"/>
</dbReference>
<feature type="compositionally biased region" description="Basic and acidic residues" evidence="7">
    <location>
        <begin position="286"/>
        <end position="303"/>
    </location>
</feature>
<comment type="subcellular location">
    <subcellularLocation>
        <location evidence="1">Nucleus</location>
    </subcellularLocation>
</comment>
<dbReference type="OrthoDB" id="10038475at2759"/>
<dbReference type="GO" id="GO:0000796">
    <property type="term" value="C:condensin complex"/>
    <property type="evidence" value="ECO:0007669"/>
    <property type="project" value="TreeGrafter"/>
</dbReference>
<keyword evidence="4" id="KW-0226">DNA condensation</keyword>
<dbReference type="AlphaFoldDB" id="A0A1R3JUM8"/>
<evidence type="ECO:0000313" key="12">
    <source>
        <dbReference type="Proteomes" id="UP000187203"/>
    </source>
</evidence>
<evidence type="ECO:0000256" key="1">
    <source>
        <dbReference type="ARBA" id="ARBA00004123"/>
    </source>
</evidence>
<feature type="region of interest" description="Disordered" evidence="7">
    <location>
        <begin position="215"/>
        <end position="263"/>
    </location>
</feature>
<dbReference type="PANTHER" id="PTHR14324">
    <property type="entry name" value="CONDENSIN-2 COMPLEX SUBUNIT H2"/>
    <property type="match status" value="1"/>
</dbReference>
<feature type="compositionally biased region" description="Polar residues" evidence="7">
    <location>
        <begin position="245"/>
        <end position="261"/>
    </location>
</feature>
<feature type="domain" description="Condensin-2 complex subunit H2 C-terminal" evidence="9">
    <location>
        <begin position="473"/>
        <end position="606"/>
    </location>
</feature>
<feature type="region of interest" description="Disordered" evidence="7">
    <location>
        <begin position="607"/>
        <end position="656"/>
    </location>
</feature>
<feature type="compositionally biased region" description="Basic and acidic residues" evidence="7">
    <location>
        <begin position="686"/>
        <end position="697"/>
    </location>
</feature>
<proteinExistence type="inferred from homology"/>
<comment type="caution">
    <text evidence="11">The sequence shown here is derived from an EMBL/GenBank/DDBJ whole genome shotgun (WGS) entry which is preliminary data.</text>
</comment>
<dbReference type="InterPro" id="IPR009378">
    <property type="entry name" value="H2_N"/>
</dbReference>